<dbReference type="InterPro" id="IPR025997">
    <property type="entry name" value="SBP_2_dom"/>
</dbReference>
<keyword evidence="3 4" id="KW-0732">Signal</keyword>
<evidence type="ECO:0000256" key="4">
    <source>
        <dbReference type="SAM" id="SignalP"/>
    </source>
</evidence>
<feature type="chain" id="PRO_5047526113" evidence="4">
    <location>
        <begin position="23"/>
        <end position="309"/>
    </location>
</feature>
<accession>A0ABS2W7I9</accession>
<comment type="caution">
    <text evidence="6">The sequence shown here is derived from an EMBL/GenBank/DDBJ whole genome shotgun (WGS) entry which is preliminary data.</text>
</comment>
<gene>
    <name evidence="6" type="ORF">JW498_09845</name>
</gene>
<comment type="similarity">
    <text evidence="2">Belongs to the bacterial solute-binding protein 2 family.</text>
</comment>
<evidence type="ECO:0000313" key="7">
    <source>
        <dbReference type="Proteomes" id="UP000760472"/>
    </source>
</evidence>
<evidence type="ECO:0000256" key="1">
    <source>
        <dbReference type="ARBA" id="ARBA00004196"/>
    </source>
</evidence>
<dbReference type="InterPro" id="IPR028082">
    <property type="entry name" value="Peripla_BP_I"/>
</dbReference>
<evidence type="ECO:0000259" key="5">
    <source>
        <dbReference type="Pfam" id="PF13407"/>
    </source>
</evidence>
<evidence type="ECO:0000313" key="6">
    <source>
        <dbReference type="EMBL" id="MBN0987665.1"/>
    </source>
</evidence>
<evidence type="ECO:0000256" key="2">
    <source>
        <dbReference type="ARBA" id="ARBA00007639"/>
    </source>
</evidence>
<dbReference type="PANTHER" id="PTHR46847:SF2">
    <property type="entry name" value="ABC TRANSPORTER SUGAR-BINDING PROTEIN"/>
    <property type="match status" value="1"/>
</dbReference>
<sequence>MRGARRLLAALLLAGAAIPSVAAEKTLSIGISVSDLGNPYFIQIARGAEMQAKQLVGDNAEVVVVSSAYDVKRQIEQIESFVAQGMDMILLSAASYDGVETAVLKARQAGVKVLAVDVKAKGADATITTDNVQAGMIACDYLVKQLGGNGNVVIINGPKVSSVKDRVAGCKAVLAQSPGIQLLSSDLNSGGGREGGLESMTYLLTQFQQIDGVFSINDPSALGAQDAAQFAGRGEFIIVSVDGAPLAQQQLRRSDSLIRATAAQFPNYMAAKAVETGYRLMQGGILEKSTILIPAELITRETVDSYQGW</sequence>
<proteinExistence type="inferred from homology"/>
<dbReference type="EMBL" id="JAFFZP010000012">
    <property type="protein sequence ID" value="MBN0987665.1"/>
    <property type="molecule type" value="Genomic_DNA"/>
</dbReference>
<comment type="subcellular location">
    <subcellularLocation>
        <location evidence="1">Cell envelope</location>
    </subcellularLocation>
</comment>
<name>A0ABS2W7I9_9GAMM</name>
<dbReference type="Proteomes" id="UP000760472">
    <property type="component" value="Unassembled WGS sequence"/>
</dbReference>
<keyword evidence="7" id="KW-1185">Reference proteome</keyword>
<dbReference type="CDD" id="cd06321">
    <property type="entry name" value="PBP1_ABC_sugar_binding-like"/>
    <property type="match status" value="1"/>
</dbReference>
<reference evidence="6 7" key="1">
    <citation type="submission" date="2021-02" db="EMBL/GenBank/DDBJ databases">
        <title>A novel species of genus Amphritea isolated from a fishpond in China.</title>
        <authorList>
            <person name="Lu H."/>
        </authorList>
    </citation>
    <scope>NUCLEOTIDE SEQUENCE [LARGE SCALE GENOMIC DNA]</scope>
    <source>
        <strain evidence="6 7">RP18W</strain>
    </source>
</reference>
<feature type="signal peptide" evidence="4">
    <location>
        <begin position="1"/>
        <end position="22"/>
    </location>
</feature>
<dbReference type="Pfam" id="PF13407">
    <property type="entry name" value="Peripla_BP_4"/>
    <property type="match status" value="1"/>
</dbReference>
<protein>
    <submittedName>
        <fullName evidence="6">ABC transporter substrate-binding protein</fullName>
    </submittedName>
</protein>
<dbReference type="Gene3D" id="3.40.50.2300">
    <property type="match status" value="2"/>
</dbReference>
<organism evidence="6 7">
    <name type="scientific">Amphritea pacifica</name>
    <dbReference type="NCBI Taxonomy" id="2811233"/>
    <lineage>
        <taxon>Bacteria</taxon>
        <taxon>Pseudomonadati</taxon>
        <taxon>Pseudomonadota</taxon>
        <taxon>Gammaproteobacteria</taxon>
        <taxon>Oceanospirillales</taxon>
        <taxon>Oceanospirillaceae</taxon>
        <taxon>Amphritea</taxon>
    </lineage>
</organism>
<evidence type="ECO:0000256" key="3">
    <source>
        <dbReference type="ARBA" id="ARBA00022729"/>
    </source>
</evidence>
<dbReference type="SUPFAM" id="SSF53822">
    <property type="entry name" value="Periplasmic binding protein-like I"/>
    <property type="match status" value="1"/>
</dbReference>
<feature type="domain" description="Periplasmic binding protein" evidence="5">
    <location>
        <begin position="29"/>
        <end position="283"/>
    </location>
</feature>
<dbReference type="PANTHER" id="PTHR46847">
    <property type="entry name" value="D-ALLOSE-BINDING PERIPLASMIC PROTEIN-RELATED"/>
    <property type="match status" value="1"/>
</dbReference>